<dbReference type="EMBL" id="CM044703">
    <property type="protein sequence ID" value="KAI5673105.1"/>
    <property type="molecule type" value="Genomic_DNA"/>
</dbReference>
<sequence>MSAVSSLLFFFFPLPHCSDFAITAAVLYTIVTAAAYFTPLFLPLPPPLFPVVEIANSIVIGLRKFQTHQDTHRSLITMQTIERKSISKSNGSMETAESSERSTWKDLGALAQNLPECSSVVAMEAQAVIQGLYLVNHRRFFPFTIETDSQQVCQKICSPQADKSLVGDFIQAIRDSLWTFHLHPTSVQCIRRNANVIADSLTTIGSHLLARKFEFKL</sequence>
<dbReference type="Proteomes" id="UP001060085">
    <property type="component" value="Linkage Group LG03"/>
</dbReference>
<reference evidence="2" key="1">
    <citation type="journal article" date="2023" name="Nat. Plants">
        <title>Single-cell RNA sequencing provides a high-resolution roadmap for understanding the multicellular compartmentation of specialized metabolism.</title>
        <authorList>
            <person name="Sun S."/>
            <person name="Shen X."/>
            <person name="Li Y."/>
            <person name="Li Y."/>
            <person name="Wang S."/>
            <person name="Li R."/>
            <person name="Zhang H."/>
            <person name="Shen G."/>
            <person name="Guo B."/>
            <person name="Wei J."/>
            <person name="Xu J."/>
            <person name="St-Pierre B."/>
            <person name="Chen S."/>
            <person name="Sun C."/>
        </authorList>
    </citation>
    <scope>NUCLEOTIDE SEQUENCE [LARGE SCALE GENOMIC DNA]</scope>
</reference>
<comment type="caution">
    <text evidence="1">The sequence shown here is derived from an EMBL/GenBank/DDBJ whole genome shotgun (WGS) entry which is preliminary data.</text>
</comment>
<accession>A0ACC0BKB3</accession>
<keyword evidence="2" id="KW-1185">Reference proteome</keyword>
<organism evidence="1 2">
    <name type="scientific">Catharanthus roseus</name>
    <name type="common">Madagascar periwinkle</name>
    <name type="synonym">Vinca rosea</name>
    <dbReference type="NCBI Taxonomy" id="4058"/>
    <lineage>
        <taxon>Eukaryota</taxon>
        <taxon>Viridiplantae</taxon>
        <taxon>Streptophyta</taxon>
        <taxon>Embryophyta</taxon>
        <taxon>Tracheophyta</taxon>
        <taxon>Spermatophyta</taxon>
        <taxon>Magnoliopsida</taxon>
        <taxon>eudicotyledons</taxon>
        <taxon>Gunneridae</taxon>
        <taxon>Pentapetalae</taxon>
        <taxon>asterids</taxon>
        <taxon>lamiids</taxon>
        <taxon>Gentianales</taxon>
        <taxon>Apocynaceae</taxon>
        <taxon>Rauvolfioideae</taxon>
        <taxon>Vinceae</taxon>
        <taxon>Catharanthinae</taxon>
        <taxon>Catharanthus</taxon>
    </lineage>
</organism>
<evidence type="ECO:0000313" key="1">
    <source>
        <dbReference type="EMBL" id="KAI5673105.1"/>
    </source>
</evidence>
<proteinExistence type="predicted"/>
<protein>
    <submittedName>
        <fullName evidence="1">Uncharacterized protein</fullName>
    </submittedName>
</protein>
<gene>
    <name evidence="1" type="ORF">M9H77_13469</name>
</gene>
<name>A0ACC0BKB3_CATRO</name>
<evidence type="ECO:0000313" key="2">
    <source>
        <dbReference type="Proteomes" id="UP001060085"/>
    </source>
</evidence>